<sequence length="158" mass="17213">MSESSENWQPKTMPSILISHAARALARRADTKLRDIGISTSQFPVLVALKDGAKLTQKELALLANVEQPSMAQLLTRMERDGLIRREADPNDGRSSLISLTDKAISLFSPVRAILTQGNQEALVGFDESEIEQLVALLHRVIGNVGDGKCLLATVSHK</sequence>
<dbReference type="STRING" id="666681.M301_2226"/>
<reference evidence="6" key="1">
    <citation type="submission" date="2010-05" db="EMBL/GenBank/DDBJ databases">
        <title>Complete sequence of Methylotenera sp. 301.</title>
        <authorList>
            <person name="Lucas S."/>
            <person name="Copeland A."/>
            <person name="Lapidus A."/>
            <person name="Cheng J.-F."/>
            <person name="Bruce D."/>
            <person name="Goodwin L."/>
            <person name="Pitluck S."/>
            <person name="Clum A."/>
            <person name="Land M."/>
            <person name="Hauser L."/>
            <person name="Kyrpides N."/>
            <person name="Ivanova N."/>
            <person name="Chistoservova L."/>
            <person name="Kalyuzhnaya M."/>
            <person name="Woyke T."/>
        </authorList>
    </citation>
    <scope>NUCLEOTIDE SEQUENCE [LARGE SCALE GENOMIC DNA]</scope>
    <source>
        <strain evidence="6">301</strain>
    </source>
</reference>
<keyword evidence="2" id="KW-0238">DNA-binding</keyword>
<dbReference type="PANTHER" id="PTHR42756:SF1">
    <property type="entry name" value="TRANSCRIPTIONAL REPRESSOR OF EMRAB OPERON"/>
    <property type="match status" value="1"/>
</dbReference>
<evidence type="ECO:0000313" key="6">
    <source>
        <dbReference type="Proteomes" id="UP000000383"/>
    </source>
</evidence>
<dbReference type="SMART" id="SM00347">
    <property type="entry name" value="HTH_MARR"/>
    <property type="match status" value="1"/>
</dbReference>
<dbReference type="EMBL" id="CP002056">
    <property type="protein sequence ID" value="ADI30591.1"/>
    <property type="molecule type" value="Genomic_DNA"/>
</dbReference>
<evidence type="ECO:0000256" key="3">
    <source>
        <dbReference type="ARBA" id="ARBA00023163"/>
    </source>
</evidence>
<feature type="domain" description="HTH marR-type" evidence="4">
    <location>
        <begin position="11"/>
        <end position="143"/>
    </location>
</feature>
<dbReference type="InterPro" id="IPR036388">
    <property type="entry name" value="WH-like_DNA-bd_sf"/>
</dbReference>
<dbReference type="GO" id="GO:0003677">
    <property type="term" value="F:DNA binding"/>
    <property type="evidence" value="ECO:0007669"/>
    <property type="project" value="UniProtKB-KW"/>
</dbReference>
<dbReference type="PROSITE" id="PS50995">
    <property type="entry name" value="HTH_MARR_2"/>
    <property type="match status" value="1"/>
</dbReference>
<dbReference type="Pfam" id="PF12802">
    <property type="entry name" value="MarR_2"/>
    <property type="match status" value="1"/>
</dbReference>
<accession>D7DLC0</accession>
<evidence type="ECO:0000259" key="4">
    <source>
        <dbReference type="PROSITE" id="PS50995"/>
    </source>
</evidence>
<dbReference type="AlphaFoldDB" id="D7DLC0"/>
<gene>
    <name evidence="5" type="ordered locus">M301_2226</name>
</gene>
<dbReference type="KEGG" id="meh:M301_2226"/>
<protein>
    <submittedName>
        <fullName evidence="5">Transcriptional regulator, MarR family</fullName>
    </submittedName>
</protein>
<organism evidence="5 6">
    <name type="scientific">Methylotenera versatilis (strain 301)</name>
    <dbReference type="NCBI Taxonomy" id="666681"/>
    <lineage>
        <taxon>Bacteria</taxon>
        <taxon>Pseudomonadati</taxon>
        <taxon>Pseudomonadota</taxon>
        <taxon>Betaproteobacteria</taxon>
        <taxon>Nitrosomonadales</taxon>
        <taxon>Methylophilaceae</taxon>
        <taxon>Methylotenera</taxon>
    </lineage>
</organism>
<evidence type="ECO:0000256" key="1">
    <source>
        <dbReference type="ARBA" id="ARBA00023015"/>
    </source>
</evidence>
<dbReference type="RefSeq" id="WP_013148899.1">
    <property type="nucleotide sequence ID" value="NC_014207.1"/>
</dbReference>
<proteinExistence type="predicted"/>
<keyword evidence="1" id="KW-0805">Transcription regulation</keyword>
<dbReference type="GO" id="GO:0003700">
    <property type="term" value="F:DNA-binding transcription factor activity"/>
    <property type="evidence" value="ECO:0007669"/>
    <property type="project" value="InterPro"/>
</dbReference>
<dbReference type="PANTHER" id="PTHR42756">
    <property type="entry name" value="TRANSCRIPTIONAL REGULATOR, MARR"/>
    <property type="match status" value="1"/>
</dbReference>
<name>D7DLC0_METV0</name>
<reference evidence="5 6" key="2">
    <citation type="journal article" date="2011" name="J. Bacteriol.">
        <title>Genomes of three methylotrophs from a single niche uncover genetic and metabolic divergence of Methylophilaceae.</title>
        <authorList>
            <person name="Lapidus A."/>
            <person name="Clum A."/>
            <person name="Labutti K."/>
            <person name="Kaluzhnaya M.G."/>
            <person name="Lim S."/>
            <person name="Beck D.A."/>
            <person name="Glavina Del Rio T."/>
            <person name="Nolan M."/>
            <person name="Mavromatis K."/>
            <person name="Huntemann M."/>
            <person name="Lucas S."/>
            <person name="Lidstrom M.E."/>
            <person name="Ivanova N."/>
            <person name="Chistoserdova L."/>
        </authorList>
    </citation>
    <scope>NUCLEOTIDE SEQUENCE [LARGE SCALE GENOMIC DNA]</scope>
    <source>
        <strain evidence="5 6">301</strain>
    </source>
</reference>
<evidence type="ECO:0000313" key="5">
    <source>
        <dbReference type="EMBL" id="ADI30591.1"/>
    </source>
</evidence>
<keyword evidence="3" id="KW-0804">Transcription</keyword>
<dbReference type="eggNOG" id="COG1846">
    <property type="taxonomic scope" value="Bacteria"/>
</dbReference>
<dbReference type="Gene3D" id="1.10.10.10">
    <property type="entry name" value="Winged helix-like DNA-binding domain superfamily/Winged helix DNA-binding domain"/>
    <property type="match status" value="1"/>
</dbReference>
<dbReference type="Proteomes" id="UP000000383">
    <property type="component" value="Chromosome"/>
</dbReference>
<dbReference type="PRINTS" id="PR00598">
    <property type="entry name" value="HTHMARR"/>
</dbReference>
<dbReference type="SUPFAM" id="SSF46785">
    <property type="entry name" value="Winged helix' DNA-binding domain"/>
    <property type="match status" value="1"/>
</dbReference>
<evidence type="ECO:0000256" key="2">
    <source>
        <dbReference type="ARBA" id="ARBA00023125"/>
    </source>
</evidence>
<keyword evidence="6" id="KW-1185">Reference proteome</keyword>
<dbReference type="InterPro" id="IPR000835">
    <property type="entry name" value="HTH_MarR-typ"/>
</dbReference>
<dbReference type="InterPro" id="IPR036390">
    <property type="entry name" value="WH_DNA-bd_sf"/>
</dbReference>
<dbReference type="HOGENOM" id="CLU_083287_18_7_4"/>